<evidence type="ECO:0000313" key="4">
    <source>
        <dbReference type="Proteomes" id="UP001610432"/>
    </source>
</evidence>
<dbReference type="Proteomes" id="UP001610432">
    <property type="component" value="Unassembled WGS sequence"/>
</dbReference>
<keyword evidence="1" id="KW-1133">Transmembrane helix</keyword>
<sequence>MKFWLILLIFALSVGTVASGSTTMTIILVSTSYPKLDIFLLGLLIFLLSVDVFACDLNNGTLCVIPTSRGHMVAMALPTRV</sequence>
<feature type="transmembrane region" description="Helical" evidence="1">
    <location>
        <begin position="36"/>
        <end position="54"/>
    </location>
</feature>
<feature type="signal peptide" evidence="2">
    <location>
        <begin position="1"/>
        <end position="19"/>
    </location>
</feature>
<keyword evidence="4" id="KW-1185">Reference proteome</keyword>
<name>A0ABR4LXV1_9EURO</name>
<evidence type="ECO:0000313" key="3">
    <source>
        <dbReference type="EMBL" id="KAL2869363.1"/>
    </source>
</evidence>
<feature type="chain" id="PRO_5045439415" description="Hydrophobin" evidence="2">
    <location>
        <begin position="20"/>
        <end position="81"/>
    </location>
</feature>
<evidence type="ECO:0008006" key="5">
    <source>
        <dbReference type="Google" id="ProtNLM"/>
    </source>
</evidence>
<dbReference type="GeneID" id="98143708"/>
<keyword evidence="1" id="KW-0472">Membrane</keyword>
<evidence type="ECO:0000256" key="2">
    <source>
        <dbReference type="SAM" id="SignalP"/>
    </source>
</evidence>
<dbReference type="EMBL" id="JBFXLQ010000010">
    <property type="protein sequence ID" value="KAL2869363.1"/>
    <property type="molecule type" value="Genomic_DNA"/>
</dbReference>
<accession>A0ABR4LXV1</accession>
<dbReference type="RefSeq" id="XP_070888342.1">
    <property type="nucleotide sequence ID" value="XM_071028636.1"/>
</dbReference>
<organism evidence="3 4">
    <name type="scientific">Aspergillus lucknowensis</name>
    <dbReference type="NCBI Taxonomy" id="176173"/>
    <lineage>
        <taxon>Eukaryota</taxon>
        <taxon>Fungi</taxon>
        <taxon>Dikarya</taxon>
        <taxon>Ascomycota</taxon>
        <taxon>Pezizomycotina</taxon>
        <taxon>Eurotiomycetes</taxon>
        <taxon>Eurotiomycetidae</taxon>
        <taxon>Eurotiales</taxon>
        <taxon>Aspergillaceae</taxon>
        <taxon>Aspergillus</taxon>
        <taxon>Aspergillus subgen. Nidulantes</taxon>
    </lineage>
</organism>
<proteinExistence type="predicted"/>
<evidence type="ECO:0000256" key="1">
    <source>
        <dbReference type="SAM" id="Phobius"/>
    </source>
</evidence>
<keyword evidence="1" id="KW-0812">Transmembrane</keyword>
<reference evidence="3 4" key="1">
    <citation type="submission" date="2024-07" db="EMBL/GenBank/DDBJ databases">
        <title>Section-level genome sequencing and comparative genomics of Aspergillus sections Usti and Cavernicolus.</title>
        <authorList>
            <consortium name="Lawrence Berkeley National Laboratory"/>
            <person name="Nybo J.L."/>
            <person name="Vesth T.C."/>
            <person name="Theobald S."/>
            <person name="Frisvad J.C."/>
            <person name="Larsen T.O."/>
            <person name="Kjaerboelling I."/>
            <person name="Rothschild-Mancinelli K."/>
            <person name="Lyhne E.K."/>
            <person name="Kogle M.E."/>
            <person name="Barry K."/>
            <person name="Clum A."/>
            <person name="Na H."/>
            <person name="Ledsgaard L."/>
            <person name="Lin J."/>
            <person name="Lipzen A."/>
            <person name="Kuo A."/>
            <person name="Riley R."/>
            <person name="Mondo S."/>
            <person name="Labutti K."/>
            <person name="Haridas S."/>
            <person name="Pangalinan J."/>
            <person name="Salamov A.A."/>
            <person name="Simmons B.A."/>
            <person name="Magnuson J.K."/>
            <person name="Chen J."/>
            <person name="Drula E."/>
            <person name="Henrissat B."/>
            <person name="Wiebenga A."/>
            <person name="Lubbers R.J."/>
            <person name="Gomes A.C."/>
            <person name="Macurrencykelacurrency M.R."/>
            <person name="Stajich J."/>
            <person name="Grigoriev I.V."/>
            <person name="Mortensen U.H."/>
            <person name="De Vries R.P."/>
            <person name="Baker S.E."/>
            <person name="Andersen M.R."/>
        </authorList>
    </citation>
    <scope>NUCLEOTIDE SEQUENCE [LARGE SCALE GENOMIC DNA]</scope>
    <source>
        <strain evidence="3 4">CBS 449.75</strain>
    </source>
</reference>
<comment type="caution">
    <text evidence="3">The sequence shown here is derived from an EMBL/GenBank/DDBJ whole genome shotgun (WGS) entry which is preliminary data.</text>
</comment>
<protein>
    <recommendedName>
        <fullName evidence="5">Hydrophobin</fullName>
    </recommendedName>
</protein>
<keyword evidence="2" id="KW-0732">Signal</keyword>
<gene>
    <name evidence="3" type="ORF">BJX67DRAFT_348226</name>
</gene>